<dbReference type="PANTHER" id="PTHR35564">
    <property type="match status" value="1"/>
</dbReference>
<sequence>MRRGDYAALRFLSIFEHRLFALMVRAHARLRPGFGGLSPAEGPAGRIAFALLGLGLPSLRGRLPLPDSALLPHAGLAIGRGRSAMGMQVVLQRQLGVAVKVRPFRGRWLRIEAEDRTRIGPGGRYQRLGQEAQLGGRVWDVGSSFTIAAGPLTLAQHLALLPGGAACRALTALTRFHKTEELDFVIELTLKPEAVPVLRASTRPEQASRLGWTSFLAGRQQGTATIRFRAGEAA</sequence>
<gene>
    <name evidence="1" type="primary">tssG</name>
    <name evidence="1" type="ORF">H7965_13565</name>
</gene>
<dbReference type="NCBIfam" id="TIGR03347">
    <property type="entry name" value="VI_chp_1"/>
    <property type="match status" value="1"/>
</dbReference>
<dbReference type="Pfam" id="PF06996">
    <property type="entry name" value="T6SS_TssG"/>
    <property type="match status" value="1"/>
</dbReference>
<dbReference type="EMBL" id="JACOMF010000014">
    <property type="protein sequence ID" value="MBC4016347.1"/>
    <property type="molecule type" value="Genomic_DNA"/>
</dbReference>
<dbReference type="InterPro" id="IPR010732">
    <property type="entry name" value="T6SS_TssG-like"/>
</dbReference>
<accession>A0A9X0UDF5</accession>
<evidence type="ECO:0000313" key="2">
    <source>
        <dbReference type="Proteomes" id="UP000600101"/>
    </source>
</evidence>
<comment type="caution">
    <text evidence="1">The sequence shown here is derived from an EMBL/GenBank/DDBJ whole genome shotgun (WGS) entry which is preliminary data.</text>
</comment>
<dbReference type="PANTHER" id="PTHR35564:SF4">
    <property type="entry name" value="CYTOPLASMIC PROTEIN"/>
    <property type="match status" value="1"/>
</dbReference>
<organism evidence="1 2">
    <name type="scientific">Siccirubricoccus deserti</name>
    <dbReference type="NCBI Taxonomy" id="2013562"/>
    <lineage>
        <taxon>Bacteria</taxon>
        <taxon>Pseudomonadati</taxon>
        <taxon>Pseudomonadota</taxon>
        <taxon>Alphaproteobacteria</taxon>
        <taxon>Acetobacterales</taxon>
        <taxon>Roseomonadaceae</taxon>
        <taxon>Siccirubricoccus</taxon>
    </lineage>
</organism>
<protein>
    <submittedName>
        <fullName evidence="1">Type VI secretion system baseplate subunit TssG</fullName>
    </submittedName>
</protein>
<dbReference type="AlphaFoldDB" id="A0A9X0UDF5"/>
<name>A0A9X0UDF5_9PROT</name>
<evidence type="ECO:0000313" key="1">
    <source>
        <dbReference type="EMBL" id="MBC4016347.1"/>
    </source>
</evidence>
<dbReference type="Proteomes" id="UP000600101">
    <property type="component" value="Unassembled WGS sequence"/>
</dbReference>
<proteinExistence type="predicted"/>
<reference evidence="1" key="1">
    <citation type="submission" date="2020-08" db="EMBL/GenBank/DDBJ databases">
        <authorList>
            <person name="Hu Y."/>
            <person name="Nguyen S.V."/>
            <person name="Li F."/>
            <person name="Fanning S."/>
        </authorList>
    </citation>
    <scope>NUCLEOTIDE SEQUENCE</scope>
    <source>
        <strain evidence="1">SYSU D8009</strain>
    </source>
</reference>
<keyword evidence="2" id="KW-1185">Reference proteome</keyword>